<name>A0A8J7IU66_9RHOB</name>
<keyword evidence="3" id="KW-0966">Cell projection</keyword>
<feature type="region of interest" description="Disordered" evidence="1">
    <location>
        <begin position="295"/>
        <end position="396"/>
    </location>
</feature>
<evidence type="ECO:0000256" key="1">
    <source>
        <dbReference type="SAM" id="MobiDB-lite"/>
    </source>
</evidence>
<gene>
    <name evidence="3" type="ORF">H1D41_05855</name>
</gene>
<dbReference type="Gene3D" id="2.30.330.10">
    <property type="entry name" value="SpoA-like"/>
    <property type="match status" value="1"/>
</dbReference>
<feature type="compositionally biased region" description="Low complexity" evidence="1">
    <location>
        <begin position="364"/>
        <end position="396"/>
    </location>
</feature>
<dbReference type="AlphaFoldDB" id="A0A8J7IU66"/>
<dbReference type="SUPFAM" id="SSF101801">
    <property type="entry name" value="Surface presentation of antigens (SPOA)"/>
    <property type="match status" value="1"/>
</dbReference>
<comment type="caution">
    <text evidence="3">The sequence shown here is derived from an EMBL/GenBank/DDBJ whole genome shotgun (WGS) entry which is preliminary data.</text>
</comment>
<evidence type="ECO:0000259" key="2">
    <source>
        <dbReference type="Pfam" id="PF01052"/>
    </source>
</evidence>
<feature type="domain" description="Flagellar motor switch protein FliN-like C-terminal" evidence="2">
    <location>
        <begin position="227"/>
        <end position="295"/>
    </location>
</feature>
<reference evidence="3" key="1">
    <citation type="submission" date="2020-10" db="EMBL/GenBank/DDBJ databases">
        <title>Paenihalocynthiibacter styelae gen. nov., sp. nov., isolated from stalked sea squirt Styela clava.</title>
        <authorList>
            <person name="Kim Y.-O."/>
            <person name="Yoon J.-H."/>
        </authorList>
    </citation>
    <scope>NUCLEOTIDE SEQUENCE</scope>
    <source>
        <strain evidence="3">MYP1-1</strain>
    </source>
</reference>
<evidence type="ECO:0000313" key="4">
    <source>
        <dbReference type="Proteomes" id="UP000640583"/>
    </source>
</evidence>
<proteinExistence type="predicted"/>
<organism evidence="3 4">
    <name type="scientific">Halocynthiibacter styelae</name>
    <dbReference type="NCBI Taxonomy" id="2761955"/>
    <lineage>
        <taxon>Bacteria</taxon>
        <taxon>Pseudomonadati</taxon>
        <taxon>Pseudomonadota</taxon>
        <taxon>Alphaproteobacteria</taxon>
        <taxon>Rhodobacterales</taxon>
        <taxon>Paracoccaceae</taxon>
        <taxon>Halocynthiibacter</taxon>
    </lineage>
</organism>
<protein>
    <submittedName>
        <fullName evidence="3">FliM/FliN family flagellar motor switch protein</fullName>
    </submittedName>
</protein>
<sequence>MSDADSITSTENEISVVRKIASRRLVGSAKRMNPVLALKAALPKAAELEMNMRLTVKEAKEGVLETQAMMEGIPEDCLLTILQARDGAQGLAGFDPQLLAALIEVQTTGQVSSAPAVVRAWTITDGQMCEPFIDRVFDVLELLLDADGRGPWFYGYRFARKVNDRRKLAMTLEETRYLFYACKVELGDGAKTGMMWLALPDSVRHATTGGQVGPENEDWQSGLRSAVLGSTVQLNAVLHRERVPLSWLMSLQEGQVMSIPGRQLEELVIEDSGARIVGTARLGQAAGQRAIRVTSRGSEPPPVVGVAGSGGGSPVSSPPQIPVAPAGENLPPDLPGMAVPDGPSGVQQGLPDLPDLPVGGGLPGLPDLPAGLPDAGAAPGLPDLPDLPNLPALTAE</sequence>
<dbReference type="InterPro" id="IPR001543">
    <property type="entry name" value="FliN-like_C"/>
</dbReference>
<accession>A0A8J7IU66</accession>
<dbReference type="Proteomes" id="UP000640583">
    <property type="component" value="Unassembled WGS sequence"/>
</dbReference>
<dbReference type="Pfam" id="PF01052">
    <property type="entry name" value="FliMN_C"/>
    <property type="match status" value="1"/>
</dbReference>
<keyword evidence="3" id="KW-0969">Cilium</keyword>
<keyword evidence="4" id="KW-1185">Reference proteome</keyword>
<keyword evidence="3" id="KW-0282">Flagellum</keyword>
<dbReference type="InterPro" id="IPR036429">
    <property type="entry name" value="SpoA-like_sf"/>
</dbReference>
<dbReference type="RefSeq" id="WP_228848005.1">
    <property type="nucleotide sequence ID" value="NZ_JADCKQ010000003.1"/>
</dbReference>
<evidence type="ECO:0000313" key="3">
    <source>
        <dbReference type="EMBL" id="MBI1493159.1"/>
    </source>
</evidence>
<dbReference type="EMBL" id="JADCKQ010000003">
    <property type="protein sequence ID" value="MBI1493159.1"/>
    <property type="molecule type" value="Genomic_DNA"/>
</dbReference>